<keyword evidence="2" id="KW-1185">Reference proteome</keyword>
<reference evidence="1" key="1">
    <citation type="submission" date="2021-06" db="EMBL/GenBank/DDBJ databases">
        <authorList>
            <person name="Kallberg Y."/>
            <person name="Tangrot J."/>
            <person name="Rosling A."/>
        </authorList>
    </citation>
    <scope>NUCLEOTIDE SEQUENCE</scope>
    <source>
        <strain evidence="1">FL966</strain>
    </source>
</reference>
<dbReference type="AlphaFoldDB" id="A0A9N9KEA6"/>
<feature type="non-terminal residue" evidence="1">
    <location>
        <position position="120"/>
    </location>
</feature>
<comment type="caution">
    <text evidence="1">The sequence shown here is derived from an EMBL/GenBank/DDBJ whole genome shotgun (WGS) entry which is preliminary data.</text>
</comment>
<accession>A0A9N9KEA6</accession>
<dbReference type="EMBL" id="CAJVQA010050410">
    <property type="protein sequence ID" value="CAG8821427.1"/>
    <property type="molecule type" value="Genomic_DNA"/>
</dbReference>
<sequence>MFFNSKLSLSMSLQPTLSGSSNALPTDITSITCSICKKKFKSKRSLSLHHAIIQKYNKGNQLKTLPKHSILEFKEILVCESNEIDSLIELANQNKSIKKKKSKFQCGEILVEWKQKKIKK</sequence>
<protein>
    <submittedName>
        <fullName evidence="1">21511_t:CDS:1</fullName>
    </submittedName>
</protein>
<organism evidence="1 2">
    <name type="scientific">Cetraspora pellucida</name>
    <dbReference type="NCBI Taxonomy" id="1433469"/>
    <lineage>
        <taxon>Eukaryota</taxon>
        <taxon>Fungi</taxon>
        <taxon>Fungi incertae sedis</taxon>
        <taxon>Mucoromycota</taxon>
        <taxon>Glomeromycotina</taxon>
        <taxon>Glomeromycetes</taxon>
        <taxon>Diversisporales</taxon>
        <taxon>Gigasporaceae</taxon>
        <taxon>Cetraspora</taxon>
    </lineage>
</organism>
<evidence type="ECO:0000313" key="1">
    <source>
        <dbReference type="EMBL" id="CAG8821427.1"/>
    </source>
</evidence>
<gene>
    <name evidence="1" type="ORF">CPELLU_LOCUS19725</name>
</gene>
<dbReference type="Proteomes" id="UP000789759">
    <property type="component" value="Unassembled WGS sequence"/>
</dbReference>
<name>A0A9N9KEA6_9GLOM</name>
<dbReference type="OrthoDB" id="2325611at2759"/>
<proteinExistence type="predicted"/>
<evidence type="ECO:0000313" key="2">
    <source>
        <dbReference type="Proteomes" id="UP000789759"/>
    </source>
</evidence>